<name>A0AAN8WW00_HALRR</name>
<proteinExistence type="predicted"/>
<dbReference type="EMBL" id="JAXCGZ010017270">
    <property type="protein sequence ID" value="KAK7068384.1"/>
    <property type="molecule type" value="Genomic_DNA"/>
</dbReference>
<reference evidence="1 2" key="1">
    <citation type="submission" date="2023-11" db="EMBL/GenBank/DDBJ databases">
        <title>Halocaridina rubra genome assembly.</title>
        <authorList>
            <person name="Smith C."/>
        </authorList>
    </citation>
    <scope>NUCLEOTIDE SEQUENCE [LARGE SCALE GENOMIC DNA]</scope>
    <source>
        <strain evidence="1">EP-1</strain>
        <tissue evidence="1">Whole</tissue>
    </source>
</reference>
<accession>A0AAN8WW00</accession>
<evidence type="ECO:0000313" key="1">
    <source>
        <dbReference type="EMBL" id="KAK7068384.1"/>
    </source>
</evidence>
<dbReference type="Proteomes" id="UP001381693">
    <property type="component" value="Unassembled WGS sequence"/>
</dbReference>
<sequence>DLYSERWSQQLLSDSQDWGTSQELHRLPGTSLKPALQMMICLRNCIFRRQKLRIRFKKNADVADLFQ</sequence>
<keyword evidence="2" id="KW-1185">Reference proteome</keyword>
<comment type="caution">
    <text evidence="1">The sequence shown here is derived from an EMBL/GenBank/DDBJ whole genome shotgun (WGS) entry which is preliminary data.</text>
</comment>
<protein>
    <submittedName>
        <fullName evidence="1">Uncharacterized protein</fullName>
    </submittedName>
</protein>
<organism evidence="1 2">
    <name type="scientific">Halocaridina rubra</name>
    <name type="common">Hawaiian red shrimp</name>
    <dbReference type="NCBI Taxonomy" id="373956"/>
    <lineage>
        <taxon>Eukaryota</taxon>
        <taxon>Metazoa</taxon>
        <taxon>Ecdysozoa</taxon>
        <taxon>Arthropoda</taxon>
        <taxon>Crustacea</taxon>
        <taxon>Multicrustacea</taxon>
        <taxon>Malacostraca</taxon>
        <taxon>Eumalacostraca</taxon>
        <taxon>Eucarida</taxon>
        <taxon>Decapoda</taxon>
        <taxon>Pleocyemata</taxon>
        <taxon>Caridea</taxon>
        <taxon>Atyoidea</taxon>
        <taxon>Atyidae</taxon>
        <taxon>Halocaridina</taxon>
    </lineage>
</organism>
<dbReference type="AlphaFoldDB" id="A0AAN8WW00"/>
<evidence type="ECO:0000313" key="2">
    <source>
        <dbReference type="Proteomes" id="UP001381693"/>
    </source>
</evidence>
<gene>
    <name evidence="1" type="ORF">SK128_007968</name>
</gene>
<feature type="non-terminal residue" evidence="1">
    <location>
        <position position="1"/>
    </location>
</feature>